<reference evidence="5 6" key="1">
    <citation type="submission" date="2019-11" db="EMBL/GenBank/DDBJ databases">
        <title>Whole genome sequencing identifies a novel species of the genus Arsenicicoccus isolated from human blood.</title>
        <authorList>
            <person name="Jeong J.H."/>
            <person name="Kweon O.J."/>
            <person name="Kim H.R."/>
            <person name="Kim T.-H."/>
            <person name="Ha S.-M."/>
            <person name="Lee M.-K."/>
        </authorList>
    </citation>
    <scope>NUCLEOTIDE SEQUENCE [LARGE SCALE GENOMIC DNA]</scope>
    <source>
        <strain evidence="5 6">MKL-02</strain>
    </source>
</reference>
<keyword evidence="1 5" id="KW-0808">Transferase</keyword>
<dbReference type="CDD" id="cd04301">
    <property type="entry name" value="NAT_SF"/>
    <property type="match status" value="1"/>
</dbReference>
<gene>
    <name evidence="5" type="ORF">GGG17_04340</name>
</gene>
<dbReference type="EMBL" id="WLVL01000018">
    <property type="protein sequence ID" value="MTB71214.1"/>
    <property type="molecule type" value="Genomic_DNA"/>
</dbReference>
<evidence type="ECO:0000256" key="3">
    <source>
        <dbReference type="SAM" id="MobiDB-lite"/>
    </source>
</evidence>
<evidence type="ECO:0000313" key="5">
    <source>
        <dbReference type="EMBL" id="MTB71214.1"/>
    </source>
</evidence>
<comment type="caution">
    <text evidence="5">The sequence shown here is derived from an EMBL/GenBank/DDBJ whole genome shotgun (WGS) entry which is preliminary data.</text>
</comment>
<evidence type="ECO:0000259" key="4">
    <source>
        <dbReference type="PROSITE" id="PS51186"/>
    </source>
</evidence>
<evidence type="ECO:0000256" key="1">
    <source>
        <dbReference type="ARBA" id="ARBA00022679"/>
    </source>
</evidence>
<dbReference type="SUPFAM" id="SSF55729">
    <property type="entry name" value="Acyl-CoA N-acyltransferases (Nat)"/>
    <property type="match status" value="1"/>
</dbReference>
<dbReference type="InterPro" id="IPR016181">
    <property type="entry name" value="Acyl_CoA_acyltransferase"/>
</dbReference>
<evidence type="ECO:0000256" key="2">
    <source>
        <dbReference type="ARBA" id="ARBA00023315"/>
    </source>
</evidence>
<sequence>MSDHDHQHERDHRHEHDHQHEHEGAAGPTADASVRQARVNDAPAVGTVQSAVWRQAFAGLIPAEVLEGFEPLPFARAWRASLEQPPSPRHVLVVSCAGPQVLGYAAIGPCEDPDAEDGDGEIITLGVHPDARRQGHGSRLLNAAVDLLRDGGFAHAYAWVPAEDVTTRAFLEAGGFAPDSAYRDRVVGPGDQDLLREIRLTAALT</sequence>
<dbReference type="Proteomes" id="UP000431092">
    <property type="component" value="Unassembled WGS sequence"/>
</dbReference>
<dbReference type="InterPro" id="IPR000182">
    <property type="entry name" value="GNAT_dom"/>
</dbReference>
<dbReference type="GO" id="GO:0016747">
    <property type="term" value="F:acyltransferase activity, transferring groups other than amino-acyl groups"/>
    <property type="evidence" value="ECO:0007669"/>
    <property type="project" value="InterPro"/>
</dbReference>
<dbReference type="PANTHER" id="PTHR43877">
    <property type="entry name" value="AMINOALKYLPHOSPHONATE N-ACETYLTRANSFERASE-RELATED-RELATED"/>
    <property type="match status" value="1"/>
</dbReference>
<keyword evidence="6" id="KW-1185">Reference proteome</keyword>
<evidence type="ECO:0000313" key="6">
    <source>
        <dbReference type="Proteomes" id="UP000431092"/>
    </source>
</evidence>
<protein>
    <submittedName>
        <fullName evidence="5">GNAT family N-acetyltransferase</fullName>
    </submittedName>
</protein>
<dbReference type="Pfam" id="PF00583">
    <property type="entry name" value="Acetyltransf_1"/>
    <property type="match status" value="1"/>
</dbReference>
<keyword evidence="2" id="KW-0012">Acyltransferase</keyword>
<name>A0A6I3I4Y5_9MICO</name>
<dbReference type="Gene3D" id="3.40.630.30">
    <property type="match status" value="1"/>
</dbReference>
<feature type="compositionally biased region" description="Basic and acidic residues" evidence="3">
    <location>
        <begin position="1"/>
        <end position="24"/>
    </location>
</feature>
<feature type="domain" description="N-acetyltransferase" evidence="4">
    <location>
        <begin position="32"/>
        <end position="201"/>
    </location>
</feature>
<dbReference type="PROSITE" id="PS51186">
    <property type="entry name" value="GNAT"/>
    <property type="match status" value="1"/>
</dbReference>
<proteinExistence type="predicted"/>
<dbReference type="InterPro" id="IPR050832">
    <property type="entry name" value="Bact_Acetyltransf"/>
</dbReference>
<organism evidence="5 6">
    <name type="scientific">Arsenicicoccus cauae</name>
    <dbReference type="NCBI Taxonomy" id="2663847"/>
    <lineage>
        <taxon>Bacteria</taxon>
        <taxon>Bacillati</taxon>
        <taxon>Actinomycetota</taxon>
        <taxon>Actinomycetes</taxon>
        <taxon>Micrococcales</taxon>
        <taxon>Intrasporangiaceae</taxon>
        <taxon>Arsenicicoccus</taxon>
    </lineage>
</organism>
<accession>A0A6I3I4Y5</accession>
<dbReference type="AlphaFoldDB" id="A0A6I3I4Y5"/>
<feature type="region of interest" description="Disordered" evidence="3">
    <location>
        <begin position="1"/>
        <end position="33"/>
    </location>
</feature>
<dbReference type="RefSeq" id="WP_311966411.1">
    <property type="nucleotide sequence ID" value="NZ_CP171001.1"/>
</dbReference>